<evidence type="ECO:0000313" key="1">
    <source>
        <dbReference type="EMBL" id="NHB88968.1"/>
    </source>
</evidence>
<accession>A0ABX0GIF7</accession>
<dbReference type="RefSeq" id="WP_133814620.1">
    <property type="nucleotide sequence ID" value="NZ_CAWPIF010000032.1"/>
</dbReference>
<protein>
    <recommendedName>
        <fullName evidence="3">Prevent-host-death protein</fullName>
    </recommendedName>
</protein>
<proteinExistence type="predicted"/>
<sequence length="90" mass="9923">MPTTISQKAARDLLGTPEYFEGGVFVSRNGKAELFIQTASDREAELARQKEDEQINAMLKLVALSQKDVENGDVMTPEELLAERKAARGV</sequence>
<name>A0ABX0GIF7_9GAMM</name>
<comment type="caution">
    <text evidence="1">The sequence shown here is derived from an EMBL/GenBank/DDBJ whole genome shotgun (WGS) entry which is preliminary data.</text>
</comment>
<gene>
    <name evidence="1" type="ORF">C5471_15150</name>
</gene>
<reference evidence="1 2" key="1">
    <citation type="submission" date="2018-02" db="EMBL/GenBank/DDBJ databases">
        <authorList>
            <person name="Machado R.A."/>
        </authorList>
    </citation>
    <scope>NUCLEOTIDE SEQUENCE [LARGE SCALE GENOMIC DNA]</scope>
    <source>
        <strain evidence="1 2">T327</strain>
    </source>
</reference>
<keyword evidence="2" id="KW-1185">Reference proteome</keyword>
<organism evidence="1 2">
    <name type="scientific">Photorhabdus tasmaniensis</name>
    <dbReference type="NCBI Taxonomy" id="1004159"/>
    <lineage>
        <taxon>Bacteria</taxon>
        <taxon>Pseudomonadati</taxon>
        <taxon>Pseudomonadota</taxon>
        <taxon>Gammaproteobacteria</taxon>
        <taxon>Enterobacterales</taxon>
        <taxon>Morganellaceae</taxon>
        <taxon>Photorhabdus</taxon>
    </lineage>
</organism>
<dbReference type="Proteomes" id="UP000697802">
    <property type="component" value="Unassembled WGS sequence"/>
</dbReference>
<evidence type="ECO:0008006" key="3">
    <source>
        <dbReference type="Google" id="ProtNLM"/>
    </source>
</evidence>
<evidence type="ECO:0000313" key="2">
    <source>
        <dbReference type="Proteomes" id="UP000697802"/>
    </source>
</evidence>
<dbReference type="EMBL" id="PUJU01000032">
    <property type="protein sequence ID" value="NHB88968.1"/>
    <property type="molecule type" value="Genomic_DNA"/>
</dbReference>